<proteinExistence type="predicted"/>
<sequence>MSLADYDSLAETKSNWLCVLCHSKDRRMQEGLKLSLGQPYSGHHTRGVVDHPNSTVHPPATRSPQCSDVSRIIDDFNVASEKIKSDCASQAEMLQEFRRDNESLRADNKTLSAKIAGIGPTPPRSKYRNSMRLRTQK</sequence>
<dbReference type="EMBL" id="CALOZG010000045">
    <property type="protein sequence ID" value="CAH4035806.1"/>
    <property type="molecule type" value="Genomic_DNA"/>
</dbReference>
<keyword evidence="3" id="KW-1185">Reference proteome</keyword>
<comment type="caution">
    <text evidence="2">The sequence shown here is derived from an EMBL/GenBank/DDBJ whole genome shotgun (WGS) entry which is preliminary data.</text>
</comment>
<feature type="region of interest" description="Disordered" evidence="1">
    <location>
        <begin position="117"/>
        <end position="137"/>
    </location>
</feature>
<feature type="region of interest" description="Disordered" evidence="1">
    <location>
        <begin position="37"/>
        <end position="66"/>
    </location>
</feature>
<protein>
    <submittedName>
        <fullName evidence="2">Uncharacterized protein</fullName>
    </submittedName>
</protein>
<reference evidence="2" key="1">
    <citation type="submission" date="2022-05" db="EMBL/GenBank/DDBJ databases">
        <authorList>
            <person name="Okamura Y."/>
        </authorList>
    </citation>
    <scope>NUCLEOTIDE SEQUENCE</scope>
</reference>
<evidence type="ECO:0000313" key="3">
    <source>
        <dbReference type="Proteomes" id="UP001152562"/>
    </source>
</evidence>
<organism evidence="2 3">
    <name type="scientific">Pieris brassicae</name>
    <name type="common">White butterfly</name>
    <name type="synonym">Large white butterfly</name>
    <dbReference type="NCBI Taxonomy" id="7116"/>
    <lineage>
        <taxon>Eukaryota</taxon>
        <taxon>Metazoa</taxon>
        <taxon>Ecdysozoa</taxon>
        <taxon>Arthropoda</taxon>
        <taxon>Hexapoda</taxon>
        <taxon>Insecta</taxon>
        <taxon>Pterygota</taxon>
        <taxon>Neoptera</taxon>
        <taxon>Endopterygota</taxon>
        <taxon>Lepidoptera</taxon>
        <taxon>Glossata</taxon>
        <taxon>Ditrysia</taxon>
        <taxon>Papilionoidea</taxon>
        <taxon>Pieridae</taxon>
        <taxon>Pierinae</taxon>
        <taxon>Pieris</taxon>
    </lineage>
</organism>
<evidence type="ECO:0000313" key="2">
    <source>
        <dbReference type="EMBL" id="CAH4035806.1"/>
    </source>
</evidence>
<evidence type="ECO:0000256" key="1">
    <source>
        <dbReference type="SAM" id="MobiDB-lite"/>
    </source>
</evidence>
<gene>
    <name evidence="2" type="ORF">PIBRA_LOCUS11824</name>
</gene>
<dbReference type="AlphaFoldDB" id="A0A9P0TUS5"/>
<dbReference type="Proteomes" id="UP001152562">
    <property type="component" value="Unassembled WGS sequence"/>
</dbReference>
<name>A0A9P0TUS5_PIEBR</name>
<feature type="compositionally biased region" description="Polar residues" evidence="1">
    <location>
        <begin position="52"/>
        <end position="66"/>
    </location>
</feature>
<accession>A0A9P0TUS5</accession>
<feature type="compositionally biased region" description="Basic residues" evidence="1">
    <location>
        <begin position="125"/>
        <end position="137"/>
    </location>
</feature>